<keyword evidence="7" id="KW-1185">Reference proteome</keyword>
<reference evidence="6" key="2">
    <citation type="submission" date="2025-09" db="UniProtKB">
        <authorList>
            <consortium name="Ensembl"/>
        </authorList>
    </citation>
    <scope>IDENTIFICATION</scope>
</reference>
<proteinExistence type="inferred from homology"/>
<evidence type="ECO:0000256" key="2">
    <source>
        <dbReference type="ARBA" id="ARBA00022729"/>
    </source>
</evidence>
<evidence type="ECO:0000256" key="1">
    <source>
        <dbReference type="ARBA" id="ARBA00022723"/>
    </source>
</evidence>
<dbReference type="PANTHER" id="PTHR11329:SF0">
    <property type="entry name" value="LEUKOCYTE CELL-DERIVED CHEMOTAXIN-2"/>
    <property type="match status" value="1"/>
</dbReference>
<name>A0A3Q2Y8Y5_HIPCM</name>
<protein>
    <submittedName>
        <fullName evidence="6">Uncharacterized protein</fullName>
    </submittedName>
</protein>
<evidence type="ECO:0000256" key="3">
    <source>
        <dbReference type="ARBA" id="ARBA00022833"/>
    </source>
</evidence>
<comment type="similarity">
    <text evidence="5">Belongs to the LECT2/MIM-1 family.</text>
</comment>
<accession>A0A3Q2Y8Y5</accession>
<reference evidence="6" key="1">
    <citation type="submission" date="2025-08" db="UniProtKB">
        <authorList>
            <consortium name="Ensembl"/>
        </authorList>
    </citation>
    <scope>IDENTIFICATION</scope>
</reference>
<keyword evidence="3" id="KW-0862">Zinc</keyword>
<organism evidence="6 7">
    <name type="scientific">Hippocampus comes</name>
    <name type="common">Tiger tail seahorse</name>
    <dbReference type="NCBI Taxonomy" id="109280"/>
    <lineage>
        <taxon>Eukaryota</taxon>
        <taxon>Metazoa</taxon>
        <taxon>Chordata</taxon>
        <taxon>Craniata</taxon>
        <taxon>Vertebrata</taxon>
        <taxon>Euteleostomi</taxon>
        <taxon>Actinopterygii</taxon>
        <taxon>Neopterygii</taxon>
        <taxon>Teleostei</taxon>
        <taxon>Neoteleostei</taxon>
        <taxon>Acanthomorphata</taxon>
        <taxon>Syngnathiaria</taxon>
        <taxon>Syngnathiformes</taxon>
        <taxon>Syngnathoidei</taxon>
        <taxon>Syngnathidae</taxon>
        <taxon>Hippocampus</taxon>
    </lineage>
</organism>
<dbReference type="Ensembl" id="ENSHCOT00000020928.1">
    <property type="protein sequence ID" value="ENSHCOP00000013548.1"/>
    <property type="gene ID" value="ENSHCOG00000016740.1"/>
</dbReference>
<keyword evidence="1" id="KW-0479">Metal-binding</keyword>
<dbReference type="Proteomes" id="UP000264820">
    <property type="component" value="Unplaced"/>
</dbReference>
<keyword evidence="4" id="KW-1015">Disulfide bond</keyword>
<dbReference type="GeneTree" id="ENSGT00940000182424"/>
<dbReference type="AlphaFoldDB" id="A0A3Q2Y8Y5"/>
<evidence type="ECO:0000313" key="6">
    <source>
        <dbReference type="Ensembl" id="ENSHCOP00000013548.1"/>
    </source>
</evidence>
<dbReference type="GO" id="GO:0046872">
    <property type="term" value="F:metal ion binding"/>
    <property type="evidence" value="ECO:0007669"/>
    <property type="project" value="UniProtKB-KW"/>
</dbReference>
<evidence type="ECO:0000256" key="5">
    <source>
        <dbReference type="ARBA" id="ARBA00024361"/>
    </source>
</evidence>
<dbReference type="InterPro" id="IPR011055">
    <property type="entry name" value="Dup_hybrid_motif"/>
</dbReference>
<keyword evidence="2" id="KW-0732">Signal</keyword>
<dbReference type="InterPro" id="IPR008663">
    <property type="entry name" value="LECT2"/>
</dbReference>
<dbReference type="Gene3D" id="2.70.70.10">
    <property type="entry name" value="Glucose Permease (Domain IIA)"/>
    <property type="match status" value="1"/>
</dbReference>
<sequence>MLNFERDQLSETILRRLSLNPSSESYEVLYQDKSAISQKLKSNCHHCVKIFNIRPFRYTGMVALGEPLGYVLPLQEHFAGITSHLKLQMCDGTDPSPFI</sequence>
<dbReference type="PANTHER" id="PTHR11329">
    <property type="entry name" value="LEUKOCYTE CELL-DERIVED CHEMOTAXIN 2"/>
    <property type="match status" value="1"/>
</dbReference>
<evidence type="ECO:0000313" key="7">
    <source>
        <dbReference type="Proteomes" id="UP000264820"/>
    </source>
</evidence>
<evidence type="ECO:0000256" key="4">
    <source>
        <dbReference type="ARBA" id="ARBA00023157"/>
    </source>
</evidence>